<dbReference type="AlphaFoldDB" id="A0A024P839"/>
<protein>
    <submittedName>
        <fullName evidence="1">Uncharacterized protein</fullName>
    </submittedName>
</protein>
<dbReference type="InterPro" id="IPR036271">
    <property type="entry name" value="Tet_transcr_reg_TetR-rel_C_sf"/>
</dbReference>
<sequence length="143" mass="16928">MFLLDHAAAILEEMYKEINLEETDIFKRIGDIGILKLETQQTYPQVFDFLKSLGNEESLEVKSEIEQKKDRMFGSGLEKVYENIDFSKFRSDIDVEKAMDVINWTMIGFAEREVDKLDSFEDVGIEQIQEWERYSELLKKCFY</sequence>
<reference evidence="1 2" key="2">
    <citation type="submission" date="2014-05" db="EMBL/GenBank/DDBJ databases">
        <title>Draft genome sequence of Halobacillus karajensis HK-03.</title>
        <authorList>
            <person name="Khelaifia S."/>
            <person name="Croce O."/>
            <person name="Lagier J.C."/>
            <person name="Raoult D."/>
        </authorList>
    </citation>
    <scope>NUCLEOTIDE SEQUENCE [LARGE SCALE GENOMIC DNA]</scope>
    <source>
        <strain evidence="1 2">HD-03</strain>
    </source>
</reference>
<dbReference type="RefSeq" id="WP_244877815.1">
    <property type="nucleotide sequence ID" value="NZ_CCDH010000001.1"/>
</dbReference>
<dbReference type="EMBL" id="CCDI010000003">
    <property type="protein sequence ID" value="CDQ24522.1"/>
    <property type="molecule type" value="Genomic_DNA"/>
</dbReference>
<evidence type="ECO:0000313" key="1">
    <source>
        <dbReference type="EMBL" id="CDQ24522.1"/>
    </source>
</evidence>
<reference evidence="2" key="1">
    <citation type="submission" date="2014-03" db="EMBL/GenBank/DDBJ databases">
        <authorList>
            <person name="Urmite Genomes U."/>
        </authorList>
    </citation>
    <scope>NUCLEOTIDE SEQUENCE [LARGE SCALE GENOMIC DNA]</scope>
    <source>
        <strain evidence="2">HD-03</strain>
    </source>
</reference>
<proteinExistence type="predicted"/>
<comment type="caution">
    <text evidence="1">The sequence shown here is derived from an EMBL/GenBank/DDBJ whole genome shotgun (WGS) entry which is preliminary data.</text>
</comment>
<dbReference type="Gene3D" id="1.10.357.10">
    <property type="entry name" value="Tetracycline Repressor, domain 2"/>
    <property type="match status" value="1"/>
</dbReference>
<organism evidence="1 2">
    <name type="scientific">Halobacillus karajensis</name>
    <dbReference type="NCBI Taxonomy" id="195088"/>
    <lineage>
        <taxon>Bacteria</taxon>
        <taxon>Bacillati</taxon>
        <taxon>Bacillota</taxon>
        <taxon>Bacilli</taxon>
        <taxon>Bacillales</taxon>
        <taxon>Bacillaceae</taxon>
        <taxon>Halobacillus</taxon>
    </lineage>
</organism>
<gene>
    <name evidence="1" type="ORF">BN983_02808</name>
</gene>
<keyword evidence="2" id="KW-1185">Reference proteome</keyword>
<accession>A0A024P839</accession>
<dbReference type="SUPFAM" id="SSF48498">
    <property type="entry name" value="Tetracyclin repressor-like, C-terminal domain"/>
    <property type="match status" value="1"/>
</dbReference>
<evidence type="ECO:0000313" key="2">
    <source>
        <dbReference type="Proteomes" id="UP000028868"/>
    </source>
</evidence>
<dbReference type="Proteomes" id="UP000028868">
    <property type="component" value="Unassembled WGS sequence"/>
</dbReference>
<name>A0A024P839_9BACI</name>